<accession>D3BT61</accession>
<name>D3BT61_HETP5</name>
<dbReference type="PANTHER" id="PTHR46586:SF3">
    <property type="entry name" value="ANKYRIN REPEAT-CONTAINING PROTEIN"/>
    <property type="match status" value="1"/>
</dbReference>
<dbReference type="InterPro" id="IPR036770">
    <property type="entry name" value="Ankyrin_rpt-contain_sf"/>
</dbReference>
<dbReference type="InterPro" id="IPR002110">
    <property type="entry name" value="Ankyrin_rpt"/>
</dbReference>
<dbReference type="SUPFAM" id="SSF48403">
    <property type="entry name" value="Ankyrin repeat"/>
    <property type="match status" value="1"/>
</dbReference>
<dbReference type="InParanoid" id="D3BT61"/>
<dbReference type="FunCoup" id="D3BT61">
    <property type="interactions" value="23"/>
</dbReference>
<dbReference type="InterPro" id="IPR052050">
    <property type="entry name" value="SecEffector_AnkRepeat"/>
</dbReference>
<dbReference type="EMBL" id="ADBJ01000056">
    <property type="protein sequence ID" value="EFA75278.1"/>
    <property type="molecule type" value="Genomic_DNA"/>
</dbReference>
<gene>
    <name evidence="1" type="ORF">PPL_11353</name>
</gene>
<keyword evidence="2" id="KW-1185">Reference proteome</keyword>
<dbReference type="AlphaFoldDB" id="D3BT61"/>
<dbReference type="RefSeq" id="XP_020427412.1">
    <property type="nucleotide sequence ID" value="XM_020582109.1"/>
</dbReference>
<comment type="caution">
    <text evidence="1">The sequence shown here is derived from an EMBL/GenBank/DDBJ whole genome shotgun (WGS) entry which is preliminary data.</text>
</comment>
<reference evidence="1 2" key="1">
    <citation type="journal article" date="2011" name="Genome Res.">
        <title>Phylogeny-wide analysis of social amoeba genomes highlights ancient origins for complex intercellular communication.</title>
        <authorList>
            <person name="Heidel A.J."/>
            <person name="Lawal H.M."/>
            <person name="Felder M."/>
            <person name="Schilde C."/>
            <person name="Helps N.R."/>
            <person name="Tunggal B."/>
            <person name="Rivero F."/>
            <person name="John U."/>
            <person name="Schleicher M."/>
            <person name="Eichinger L."/>
            <person name="Platzer M."/>
            <person name="Noegel A.A."/>
            <person name="Schaap P."/>
            <person name="Gloeckner G."/>
        </authorList>
    </citation>
    <scope>NUCLEOTIDE SEQUENCE [LARGE SCALE GENOMIC DNA]</scope>
    <source>
        <strain evidence="2">ATCC 26659 / Pp 5 / PN500</strain>
    </source>
</reference>
<dbReference type="PANTHER" id="PTHR46586">
    <property type="entry name" value="ANKYRIN REPEAT-CONTAINING PROTEIN"/>
    <property type="match status" value="1"/>
</dbReference>
<evidence type="ECO:0008006" key="3">
    <source>
        <dbReference type="Google" id="ProtNLM"/>
    </source>
</evidence>
<proteinExistence type="predicted"/>
<protein>
    <recommendedName>
        <fullName evidence="3">Ankyrin repeat protein</fullName>
    </recommendedName>
</protein>
<sequence>MKQSLFQKVFNNKIINKTIFQNVSDIHQKIKKQVSFNYSKLIDYPHVLSGNNYLQLLEEYFERNEIHSFSEFQLLDRNSQILINAARSGSLDVLRMLFSKYVDTEEKLDAVTKGDLLYCASMTNGNIKTVEFLCSYSNHWDYYESMLVAPFSQDLEILKYIVPKVGTSYVKEEDDQSTVFDACAQIGRVDMIDSMFHMAIEGGHFHVLEYLAEQNKDQHIFEPDICPLIDYSALKNRLDIMKWLHDKQIGNCKFAINHAVENNNIEMLIWLQTHRPEGTYTREAFDNAFKHGNLEMLQLLYNQKKEIYYKITPIDPNSIIRAVIKAISINYYQMVEWLLNHTEISIIELDRLLNSPFVLPLSKHHKESLDLLNNYVLRNKIK</sequence>
<dbReference type="Proteomes" id="UP000001396">
    <property type="component" value="Unassembled WGS sequence"/>
</dbReference>
<dbReference type="Gene3D" id="1.25.40.20">
    <property type="entry name" value="Ankyrin repeat-containing domain"/>
    <property type="match status" value="1"/>
</dbReference>
<evidence type="ECO:0000313" key="2">
    <source>
        <dbReference type="Proteomes" id="UP000001396"/>
    </source>
</evidence>
<evidence type="ECO:0000313" key="1">
    <source>
        <dbReference type="EMBL" id="EFA75278.1"/>
    </source>
</evidence>
<dbReference type="SMART" id="SM00248">
    <property type="entry name" value="ANK"/>
    <property type="match status" value="5"/>
</dbReference>
<organism evidence="1 2">
    <name type="scientific">Heterostelium pallidum (strain ATCC 26659 / Pp 5 / PN500)</name>
    <name type="common">Cellular slime mold</name>
    <name type="synonym">Polysphondylium pallidum</name>
    <dbReference type="NCBI Taxonomy" id="670386"/>
    <lineage>
        <taxon>Eukaryota</taxon>
        <taxon>Amoebozoa</taxon>
        <taxon>Evosea</taxon>
        <taxon>Eumycetozoa</taxon>
        <taxon>Dictyostelia</taxon>
        <taxon>Acytosteliales</taxon>
        <taxon>Acytosteliaceae</taxon>
        <taxon>Heterostelium</taxon>
    </lineage>
</organism>
<dbReference type="GeneID" id="31366821"/>